<dbReference type="EMBL" id="FODE01000007">
    <property type="protein sequence ID" value="SEN46243.1"/>
    <property type="molecule type" value="Genomic_DNA"/>
</dbReference>
<dbReference type="InterPro" id="IPR007401">
    <property type="entry name" value="DUF454"/>
</dbReference>
<gene>
    <name evidence="2" type="ORF">SAMN04489859_100798</name>
</gene>
<dbReference type="STRING" id="34002.SAMN04489859_100798"/>
<keyword evidence="1" id="KW-1133">Transmembrane helix</keyword>
<name>A0A1H8GQG3_9RHOB</name>
<keyword evidence="1" id="KW-0472">Membrane</keyword>
<organism evidence="2 3">
    <name type="scientific">Paracoccus alcaliphilus</name>
    <dbReference type="NCBI Taxonomy" id="34002"/>
    <lineage>
        <taxon>Bacteria</taxon>
        <taxon>Pseudomonadati</taxon>
        <taxon>Pseudomonadota</taxon>
        <taxon>Alphaproteobacteria</taxon>
        <taxon>Rhodobacterales</taxon>
        <taxon>Paracoccaceae</taxon>
        <taxon>Paracoccus</taxon>
    </lineage>
</organism>
<dbReference type="Proteomes" id="UP000199054">
    <property type="component" value="Unassembled WGS sequence"/>
</dbReference>
<dbReference type="OrthoDB" id="9816293at2"/>
<dbReference type="AlphaFoldDB" id="A0A1H8GQG3"/>
<dbReference type="PIRSF" id="PIRSF016789">
    <property type="entry name" value="DUF454"/>
    <property type="match status" value="1"/>
</dbReference>
<reference evidence="2 3" key="1">
    <citation type="submission" date="2016-10" db="EMBL/GenBank/DDBJ databases">
        <authorList>
            <person name="de Groot N.N."/>
        </authorList>
    </citation>
    <scope>NUCLEOTIDE SEQUENCE [LARGE SCALE GENOMIC DNA]</scope>
    <source>
        <strain evidence="2 3">DSM 8512</strain>
    </source>
</reference>
<evidence type="ECO:0000313" key="3">
    <source>
        <dbReference type="Proteomes" id="UP000199054"/>
    </source>
</evidence>
<proteinExistence type="predicted"/>
<dbReference type="PANTHER" id="PTHR35813:SF1">
    <property type="entry name" value="INNER MEMBRANE PROTEIN YBAN"/>
    <property type="match status" value="1"/>
</dbReference>
<feature type="transmembrane region" description="Helical" evidence="1">
    <location>
        <begin position="71"/>
        <end position="89"/>
    </location>
</feature>
<dbReference type="RefSeq" id="WP_090611165.1">
    <property type="nucleotide sequence ID" value="NZ_CP067124.1"/>
</dbReference>
<evidence type="ECO:0008006" key="4">
    <source>
        <dbReference type="Google" id="ProtNLM"/>
    </source>
</evidence>
<keyword evidence="3" id="KW-1185">Reference proteome</keyword>
<sequence length="117" mass="12646">MRILWAIIGSIALALGIIGAFLPVLPTVPFLLVAAWAFARSSPELRQRILDNPTYGPQVRAWQDKGVVSRVAKIWAVSAMTLGVAIALWLALPLWLIAIQSGICTAVAVFIVTRPES</sequence>
<evidence type="ECO:0000256" key="1">
    <source>
        <dbReference type="SAM" id="Phobius"/>
    </source>
</evidence>
<dbReference type="PANTHER" id="PTHR35813">
    <property type="entry name" value="INNER MEMBRANE PROTEIN YBAN"/>
    <property type="match status" value="1"/>
</dbReference>
<dbReference type="Pfam" id="PF04304">
    <property type="entry name" value="DUF454"/>
    <property type="match status" value="1"/>
</dbReference>
<keyword evidence="1" id="KW-0812">Transmembrane</keyword>
<accession>A0A1H8GQG3</accession>
<evidence type="ECO:0000313" key="2">
    <source>
        <dbReference type="EMBL" id="SEN46243.1"/>
    </source>
</evidence>
<protein>
    <recommendedName>
        <fullName evidence="4">Inner membrane protein</fullName>
    </recommendedName>
</protein>
<dbReference type="GO" id="GO:0005886">
    <property type="term" value="C:plasma membrane"/>
    <property type="evidence" value="ECO:0007669"/>
    <property type="project" value="TreeGrafter"/>
</dbReference>
<feature type="transmembrane region" description="Helical" evidence="1">
    <location>
        <begin position="6"/>
        <end position="39"/>
    </location>
</feature>